<feature type="compositionally biased region" description="Pro residues" evidence="1">
    <location>
        <begin position="484"/>
        <end position="498"/>
    </location>
</feature>
<proteinExistence type="predicted"/>
<dbReference type="Proteomes" id="UP001437256">
    <property type="component" value="Unassembled WGS sequence"/>
</dbReference>
<gene>
    <name evidence="2" type="ORF">AAF712_007830</name>
</gene>
<evidence type="ECO:0000256" key="1">
    <source>
        <dbReference type="SAM" id="MobiDB-lite"/>
    </source>
</evidence>
<organism evidence="2 3">
    <name type="scientific">Marasmius tenuissimus</name>
    <dbReference type="NCBI Taxonomy" id="585030"/>
    <lineage>
        <taxon>Eukaryota</taxon>
        <taxon>Fungi</taxon>
        <taxon>Dikarya</taxon>
        <taxon>Basidiomycota</taxon>
        <taxon>Agaricomycotina</taxon>
        <taxon>Agaricomycetes</taxon>
        <taxon>Agaricomycetidae</taxon>
        <taxon>Agaricales</taxon>
        <taxon>Marasmiineae</taxon>
        <taxon>Marasmiaceae</taxon>
        <taxon>Marasmius</taxon>
    </lineage>
</organism>
<feature type="region of interest" description="Disordered" evidence="1">
    <location>
        <begin position="101"/>
        <end position="120"/>
    </location>
</feature>
<reference evidence="2 3" key="1">
    <citation type="submission" date="2024-05" db="EMBL/GenBank/DDBJ databases">
        <title>A draft genome resource for the thread blight pathogen Marasmius tenuissimus strain MS-2.</title>
        <authorList>
            <person name="Yulfo-Soto G.E."/>
            <person name="Baruah I.K."/>
            <person name="Amoako-Attah I."/>
            <person name="Bukari Y."/>
            <person name="Meinhardt L.W."/>
            <person name="Bailey B.A."/>
            <person name="Cohen S.P."/>
        </authorList>
    </citation>
    <scope>NUCLEOTIDE SEQUENCE [LARGE SCALE GENOMIC DNA]</scope>
    <source>
        <strain evidence="2 3">MS-2</strain>
    </source>
</reference>
<feature type="region of interest" description="Disordered" evidence="1">
    <location>
        <begin position="476"/>
        <end position="501"/>
    </location>
</feature>
<evidence type="ECO:0000313" key="3">
    <source>
        <dbReference type="Proteomes" id="UP001437256"/>
    </source>
</evidence>
<feature type="region of interest" description="Disordered" evidence="1">
    <location>
        <begin position="428"/>
        <end position="450"/>
    </location>
</feature>
<feature type="region of interest" description="Disordered" evidence="1">
    <location>
        <begin position="168"/>
        <end position="202"/>
    </location>
</feature>
<keyword evidence="3" id="KW-1185">Reference proteome</keyword>
<sequence>MDPPASQLNLDNTLLSQFLSFIPTLQTLSQQTPPNNNVGLTSFLSALQPGGGVLNTVANPTSVTPATALPSSASSTSSSDSGSSTPSASPSAAFVQAQPLAMASTSGSSSGTSIEQPAPPIAPYTSVQMLNAVASASSSVPSSSNPGRSRVTTMAGFPSLSLTQQANAQRLGHAAVSLPQSNLQKKKKKPRGKAKRPPSLITQTAAPKIDDCLATAEGGVLVVNLQVNVYPPQPPASTIKDLGLPRHLHLYQRNRESFTQTLAYLNLTFRYPNLPITTSVIDLIGNIAHQLRSSGYNLPLPPSSSMFALHEQLPLQVLGYTNLGRPNTATKTVRLVTTSITSTSTLHEILANKSQYANPKLSVTTDNFFEMNLIVRSSCYPLELDSSLAEVKLGNDEERRIHRCISKRVYGLFQSDVDAQISEGVDSFDEEEMEASCDEGEDDSDTSVEEERVIAQTLSLAPHFSLASASTTAIAPTSTRASPVPAPVTPPVTPPPPSSSQDMIIPGPVTRATSTHLGEHTQFNGQAPPALWEATWVERQTPGLDTIFGFERTVRVFEIVTETYINNHGGTPAPTLKVTARDYEGLADSLRNVIVQCIRSGDFTLLLSADRHFILVDSFGRYVSSGNGIEREAVHMLCKRYLNDRAGQFFTPLIGEYSTLSTPPGISSRWMSEEQQLELSVLGTIVALALIYEMGTEPLNPLLLIYFINESDIACLTGSLVSRWFPGLHRTLLEWKSLGPEDDVSTFSGHFATYHDIQVSALSGRSAEMHTALGSEMLYAAIVGKRGPRHPVFQCFLRGFFMPCDQGYNFTELVRVFHGGSEKFVCTVYQSHIDGYHDLRLHHVSKLSPGTENRLAVALSDNPSTIALEPTFEDFFRQFLESLGYPDLDMMLADEGRFSSAVNLEDIGMPNFRMRMLCWAATGSPHILEGAPIKIILVEDDDPEYGVTLSADQLDRALKAGVCKFRTCAREMRIPVSFMLRLLTVEYSASSEIDARVVLHHWLLVSLLDNISQATLG</sequence>
<name>A0ABR2ZU04_9AGAR</name>
<evidence type="ECO:0000313" key="2">
    <source>
        <dbReference type="EMBL" id="KAL0065160.1"/>
    </source>
</evidence>
<feature type="region of interest" description="Disordered" evidence="1">
    <location>
        <begin position="65"/>
        <end position="92"/>
    </location>
</feature>
<feature type="compositionally biased region" description="Basic residues" evidence="1">
    <location>
        <begin position="184"/>
        <end position="196"/>
    </location>
</feature>
<protein>
    <submittedName>
        <fullName evidence="2">Uncharacterized protein</fullName>
    </submittedName>
</protein>
<dbReference type="EMBL" id="JBBXMP010000051">
    <property type="protein sequence ID" value="KAL0065160.1"/>
    <property type="molecule type" value="Genomic_DNA"/>
</dbReference>
<feature type="compositionally biased region" description="Low complexity" evidence="1">
    <location>
        <begin position="104"/>
        <end position="113"/>
    </location>
</feature>
<comment type="caution">
    <text evidence="2">The sequence shown here is derived from an EMBL/GenBank/DDBJ whole genome shotgun (WGS) entry which is preliminary data.</text>
</comment>
<feature type="compositionally biased region" description="Acidic residues" evidence="1">
    <location>
        <begin position="428"/>
        <end position="448"/>
    </location>
</feature>
<accession>A0ABR2ZU04</accession>